<reference evidence="1 2" key="1">
    <citation type="journal article" date="2015" name="Mol. Biochem. Parasitol.">
        <title>Identification of polymorphic genes for use in assemblage B genotyping assays through comparative genomics of multiple assemblage B Giardia duodenalis isolates.</title>
        <authorList>
            <person name="Wielinga C."/>
            <person name="Thompson R.C."/>
            <person name="Monis P."/>
            <person name="Ryan U."/>
        </authorList>
    </citation>
    <scope>NUCLEOTIDE SEQUENCE [LARGE SCALE GENOMIC DNA]</scope>
    <source>
        <strain evidence="1 2">BAH15c1</strain>
    </source>
</reference>
<dbReference type="Proteomes" id="UP000070089">
    <property type="component" value="Unassembled WGS sequence"/>
</dbReference>
<name>A0A132NZ26_GIAIN</name>
<proteinExistence type="predicted"/>
<dbReference type="OrthoDB" id="10249181at2759"/>
<organism evidence="1 2">
    <name type="scientific">Giardia duodenalis assemblage B</name>
    <dbReference type="NCBI Taxonomy" id="1394984"/>
    <lineage>
        <taxon>Eukaryota</taxon>
        <taxon>Metamonada</taxon>
        <taxon>Diplomonadida</taxon>
        <taxon>Hexamitidae</taxon>
        <taxon>Giardiinae</taxon>
        <taxon>Giardia</taxon>
    </lineage>
</organism>
<evidence type="ECO:0000313" key="2">
    <source>
        <dbReference type="Proteomes" id="UP000070089"/>
    </source>
</evidence>
<protein>
    <submittedName>
        <fullName evidence="1">Uncharacterized protein</fullName>
    </submittedName>
</protein>
<dbReference type="EMBL" id="JXTI01000010">
    <property type="protein sequence ID" value="KWX15315.1"/>
    <property type="molecule type" value="Genomic_DNA"/>
</dbReference>
<sequence>MKYRSRTHDLIMEMCRNSSEFDDSLMRADEALFIWRCRVCGGSIKSKRVCPSCSMVHCSSCSEGCIVCFQRVCLLCSFLSKDGYCCLDCYNSKIDYIKKRD</sequence>
<gene>
    <name evidence="1" type="ORF">QR46_0637</name>
</gene>
<evidence type="ECO:0000313" key="1">
    <source>
        <dbReference type="EMBL" id="KWX15315.1"/>
    </source>
</evidence>
<dbReference type="VEuPathDB" id="GiardiaDB:QR46_0637"/>
<accession>A0A132NZ26</accession>
<dbReference type="AlphaFoldDB" id="A0A132NZ26"/>
<comment type="caution">
    <text evidence="1">The sequence shown here is derived from an EMBL/GenBank/DDBJ whole genome shotgun (WGS) entry which is preliminary data.</text>
</comment>